<feature type="transmembrane region" description="Helical" evidence="1">
    <location>
        <begin position="139"/>
        <end position="156"/>
    </location>
</feature>
<dbReference type="OrthoDB" id="419488at2"/>
<evidence type="ECO:0000256" key="1">
    <source>
        <dbReference type="SAM" id="Phobius"/>
    </source>
</evidence>
<dbReference type="PANTHER" id="PTHR35531">
    <property type="entry name" value="INNER MEMBRANE PROTEIN YBCI-RELATED"/>
    <property type="match status" value="1"/>
</dbReference>
<dbReference type="Proteomes" id="UP000239001">
    <property type="component" value="Unassembled WGS sequence"/>
</dbReference>
<sequence length="345" mass="38209">MMALTHGMIAAAGTSFLFNTADPIILISAIVGSQLPDIDTSHSLIGRMFWPIANWFEARYPHRTITHSLLATGTIVLFLLPIGVVAGQTKIALAIGLGHFLASFSDCFTKKGVQLFWPAPYWVYSVANPYRRLSTGSPAEYSIVVAATALLLFGMWSSSAGGIPQLVSLHLGLKEGLFQVYNQNAFTHEVWADVQGVTESDRSFIQGRYLIIGADDSEFILTDGQRIYKTNQQIIPTQLMTKVGNLARTEIQTLIFQDEEILSRLQSLAEHYPIDRVWLSGELKVDLSDEIQPVVMIDQYPTLTVSGTTVKLRYHPLKQALQDFVGHYGTGFLTIKIIIPEPVQP</sequence>
<keyword evidence="3" id="KW-1185">Reference proteome</keyword>
<reference evidence="2 3" key="2">
    <citation type="submission" date="2018-03" db="EMBL/GenBank/DDBJ databases">
        <authorList>
            <person name="Keele B.F."/>
        </authorList>
    </citation>
    <scope>NUCLEOTIDE SEQUENCE [LARGE SCALE GENOMIC DNA]</scope>
    <source>
        <strain evidence="2 3">CCALA 016</strain>
    </source>
</reference>
<proteinExistence type="predicted"/>
<reference evidence="2 3" key="1">
    <citation type="submission" date="2018-03" db="EMBL/GenBank/DDBJ databases">
        <title>The ancient ancestry and fast evolution of plastids.</title>
        <authorList>
            <person name="Moore K.R."/>
            <person name="Magnabosco C."/>
            <person name="Momper L."/>
            <person name="Gold D.A."/>
            <person name="Bosak T."/>
            <person name="Fournier G.P."/>
        </authorList>
    </citation>
    <scope>NUCLEOTIDE SEQUENCE [LARGE SCALE GENOMIC DNA]</scope>
    <source>
        <strain evidence="2 3">CCALA 016</strain>
    </source>
</reference>
<keyword evidence="1" id="KW-0812">Transmembrane</keyword>
<evidence type="ECO:0000313" key="3">
    <source>
        <dbReference type="Proteomes" id="UP000239001"/>
    </source>
</evidence>
<dbReference type="EMBL" id="PXOH01000023">
    <property type="protein sequence ID" value="PSF35048.1"/>
    <property type="molecule type" value="Genomic_DNA"/>
</dbReference>
<organism evidence="2 3">
    <name type="scientific">Aphanothece hegewaldii CCALA 016</name>
    <dbReference type="NCBI Taxonomy" id="2107694"/>
    <lineage>
        <taxon>Bacteria</taxon>
        <taxon>Bacillati</taxon>
        <taxon>Cyanobacteriota</taxon>
        <taxon>Cyanophyceae</taxon>
        <taxon>Oscillatoriophycideae</taxon>
        <taxon>Chroococcales</taxon>
        <taxon>Aphanothecaceae</taxon>
        <taxon>Aphanothece</taxon>
    </lineage>
</organism>
<keyword evidence="2" id="KW-0378">Hydrolase</keyword>
<name>A0A2T1LUC1_9CHRO</name>
<keyword evidence="1" id="KW-0472">Membrane</keyword>
<comment type="caution">
    <text evidence="2">The sequence shown here is derived from an EMBL/GenBank/DDBJ whole genome shotgun (WGS) entry which is preliminary data.</text>
</comment>
<dbReference type="PANTHER" id="PTHR35531:SF1">
    <property type="entry name" value="INNER MEMBRANE PROTEIN YBCI-RELATED"/>
    <property type="match status" value="1"/>
</dbReference>
<gene>
    <name evidence="2" type="ORF">C7H19_18075</name>
</gene>
<dbReference type="Pfam" id="PF04307">
    <property type="entry name" value="YdjM"/>
    <property type="match status" value="1"/>
</dbReference>
<protein>
    <submittedName>
        <fullName evidence="2">Metal-dependent hydrolase</fullName>
    </submittedName>
</protein>
<accession>A0A2T1LUC1</accession>
<dbReference type="GO" id="GO:0016787">
    <property type="term" value="F:hydrolase activity"/>
    <property type="evidence" value="ECO:0007669"/>
    <property type="project" value="UniProtKB-KW"/>
</dbReference>
<dbReference type="InterPro" id="IPR007404">
    <property type="entry name" value="YdjM-like"/>
</dbReference>
<dbReference type="AlphaFoldDB" id="A0A2T1LUC1"/>
<dbReference type="RefSeq" id="WP_106458318.1">
    <property type="nucleotide sequence ID" value="NZ_PXOH01000023.1"/>
</dbReference>
<feature type="transmembrane region" description="Helical" evidence="1">
    <location>
        <begin position="65"/>
        <end position="86"/>
    </location>
</feature>
<evidence type="ECO:0000313" key="2">
    <source>
        <dbReference type="EMBL" id="PSF35048.1"/>
    </source>
</evidence>
<keyword evidence="1" id="KW-1133">Transmembrane helix</keyword>